<dbReference type="PROSITE" id="PS50086">
    <property type="entry name" value="TBC_RABGAP"/>
    <property type="match status" value="1"/>
</dbReference>
<dbReference type="Gene3D" id="1.10.472.80">
    <property type="entry name" value="Ypt/Rab-GAP domain of gyp1p, domain 3"/>
    <property type="match status" value="1"/>
</dbReference>
<dbReference type="SUPFAM" id="SSF47923">
    <property type="entry name" value="Ypt/Rab-GAP domain of gyp1p"/>
    <property type="match status" value="2"/>
</dbReference>
<dbReference type="Gene3D" id="1.10.8.270">
    <property type="entry name" value="putative rabgap domain of human tbc1 domain family member 14 like domains"/>
    <property type="match status" value="1"/>
</dbReference>
<feature type="domain" description="Rab-GAP TBC" evidence="1">
    <location>
        <begin position="316"/>
        <end position="523"/>
    </location>
</feature>
<dbReference type="AlphaFoldDB" id="A0A7S4UEU6"/>
<protein>
    <recommendedName>
        <fullName evidence="1">Rab-GAP TBC domain-containing protein</fullName>
    </recommendedName>
</protein>
<dbReference type="PANTHER" id="PTHR47219:SF20">
    <property type="entry name" value="TBC1 DOMAIN FAMILY MEMBER 2B"/>
    <property type="match status" value="1"/>
</dbReference>
<sequence>MKEEPVDVEDLSSWIPCRMVGRFAPVQGFFLADGAFVRFKSAASLRQLSTDLAVPTSSIMACTTEGCALSVAVLGMAGKGLSFEYHSPALCCQAALLLAQAGEGSEEPLATDTPSQREEEADCAVLDEVILSSRLGPLVGEELRLLAWERCMCTSGTEATKAMQRPGVLYVCEKALFFVPDRYCKSNSISSLKRNSVIISIKDILNVLEVFGGIVVECRREKSSTAARVMFQFSLDKDWEALAHASYVLVDEENKSKEQLNSLNKITTEAEAKWVEEWLLLCKKKDGSELKSNPFVKLAVSGGGYSSGENHNRFYGVPKVCRTILWRKVTGAEDLRKRFESEGRTAKMYLDYQHDDLTLQKAESEINKDIHRTFSDHDLKECMIAAGRDHESQGTQWFCPKLKRVLIAYARYNPQIGYCQSLNYIAGIVVTLFDDEEDCFWVFLAILHNVMPKSYYADLSGVLQDVKVLNLLLESNLKSVKDKLELVHLPLSSFAAQWFMCAYVNVLPPTSVIRIWDFIFVEGAVALFRVALALLKAVEGELSMAVEMEDALMALQRSKSLEIETILQIAQACFGEQVVDLSLLMQLRHRVLLSNSKH</sequence>
<dbReference type="PANTHER" id="PTHR47219">
    <property type="entry name" value="RAB GTPASE-ACTIVATING PROTEIN 1-LIKE"/>
    <property type="match status" value="1"/>
</dbReference>
<accession>A0A7S4UEU6</accession>
<organism evidence="2">
    <name type="scientific">Guillardia theta</name>
    <name type="common">Cryptophyte</name>
    <name type="synonym">Cryptomonas phi</name>
    <dbReference type="NCBI Taxonomy" id="55529"/>
    <lineage>
        <taxon>Eukaryota</taxon>
        <taxon>Cryptophyceae</taxon>
        <taxon>Pyrenomonadales</taxon>
        <taxon>Geminigeraceae</taxon>
        <taxon>Guillardia</taxon>
    </lineage>
</organism>
<dbReference type="InterPro" id="IPR050302">
    <property type="entry name" value="Rab_GAP_TBC_domain"/>
</dbReference>
<dbReference type="SMART" id="SM00164">
    <property type="entry name" value="TBC"/>
    <property type="match status" value="1"/>
</dbReference>
<dbReference type="GO" id="GO:0005096">
    <property type="term" value="F:GTPase activator activity"/>
    <property type="evidence" value="ECO:0007669"/>
    <property type="project" value="TreeGrafter"/>
</dbReference>
<gene>
    <name evidence="2" type="ORF">GTHE00462_LOCUS41096</name>
</gene>
<dbReference type="Pfam" id="PF00566">
    <property type="entry name" value="RabGAP-TBC"/>
    <property type="match status" value="1"/>
</dbReference>
<reference evidence="2" key="1">
    <citation type="submission" date="2021-01" db="EMBL/GenBank/DDBJ databases">
        <authorList>
            <person name="Corre E."/>
            <person name="Pelletier E."/>
            <person name="Niang G."/>
            <person name="Scheremetjew M."/>
            <person name="Finn R."/>
            <person name="Kale V."/>
            <person name="Holt S."/>
            <person name="Cochrane G."/>
            <person name="Meng A."/>
            <person name="Brown T."/>
            <person name="Cohen L."/>
        </authorList>
    </citation>
    <scope>NUCLEOTIDE SEQUENCE</scope>
    <source>
        <strain evidence="2">CCMP 2712</strain>
    </source>
</reference>
<proteinExistence type="predicted"/>
<dbReference type="InterPro" id="IPR000195">
    <property type="entry name" value="Rab-GAP-TBC_dom"/>
</dbReference>
<evidence type="ECO:0000313" key="2">
    <source>
        <dbReference type="EMBL" id="CAE2343494.1"/>
    </source>
</evidence>
<dbReference type="GO" id="GO:0031267">
    <property type="term" value="F:small GTPase binding"/>
    <property type="evidence" value="ECO:0007669"/>
    <property type="project" value="TreeGrafter"/>
</dbReference>
<evidence type="ECO:0000259" key="1">
    <source>
        <dbReference type="PROSITE" id="PS50086"/>
    </source>
</evidence>
<dbReference type="EMBL" id="HBKN01052632">
    <property type="protein sequence ID" value="CAE2343494.1"/>
    <property type="molecule type" value="Transcribed_RNA"/>
</dbReference>
<name>A0A7S4UEU6_GUITH</name>
<dbReference type="InterPro" id="IPR035969">
    <property type="entry name" value="Rab-GAP_TBC_sf"/>
</dbReference>